<dbReference type="EMBL" id="BAABCK010000007">
    <property type="protein sequence ID" value="GAA3714993.1"/>
    <property type="molecule type" value="Genomic_DNA"/>
</dbReference>
<proteinExistence type="predicted"/>
<keyword evidence="2" id="KW-1185">Reference proteome</keyword>
<name>A0ABP7E6I9_9STAP</name>
<gene>
    <name evidence="1" type="ORF">GCM10022378_01960</name>
</gene>
<evidence type="ECO:0000313" key="2">
    <source>
        <dbReference type="Proteomes" id="UP001500920"/>
    </source>
</evidence>
<accession>A0ABP7E6I9</accession>
<comment type="caution">
    <text evidence="1">The sequence shown here is derived from an EMBL/GenBank/DDBJ whole genome shotgun (WGS) entry which is preliminary data.</text>
</comment>
<reference evidence="2" key="1">
    <citation type="journal article" date="2019" name="Int. J. Syst. Evol. Microbiol.">
        <title>The Global Catalogue of Microorganisms (GCM) 10K type strain sequencing project: providing services to taxonomists for standard genome sequencing and annotation.</title>
        <authorList>
            <consortium name="The Broad Institute Genomics Platform"/>
            <consortium name="The Broad Institute Genome Sequencing Center for Infectious Disease"/>
            <person name="Wu L."/>
            <person name="Ma J."/>
        </authorList>
    </citation>
    <scope>NUCLEOTIDE SEQUENCE [LARGE SCALE GENOMIC DNA]</scope>
    <source>
        <strain evidence="2">JCM 16981</strain>
    </source>
</reference>
<protein>
    <submittedName>
        <fullName evidence="1">Uncharacterized protein</fullName>
    </submittedName>
</protein>
<sequence>MIEEIEHNLESKSEFINQLEEGGIIKISNDKCLMVKVELQKETE</sequence>
<evidence type="ECO:0000313" key="1">
    <source>
        <dbReference type="EMBL" id="GAA3714993.1"/>
    </source>
</evidence>
<dbReference type="Proteomes" id="UP001500920">
    <property type="component" value="Unassembled WGS sequence"/>
</dbReference>
<organism evidence="1 2">
    <name type="scientific">Salinicoccus jeotgali</name>
    <dbReference type="NCBI Taxonomy" id="381634"/>
    <lineage>
        <taxon>Bacteria</taxon>
        <taxon>Bacillati</taxon>
        <taxon>Bacillota</taxon>
        <taxon>Bacilli</taxon>
        <taxon>Bacillales</taxon>
        <taxon>Staphylococcaceae</taxon>
        <taxon>Salinicoccus</taxon>
    </lineage>
</organism>